<dbReference type="GO" id="GO:0045892">
    <property type="term" value="P:negative regulation of DNA-templated transcription"/>
    <property type="evidence" value="ECO:0007669"/>
    <property type="project" value="InterPro"/>
</dbReference>
<dbReference type="GO" id="GO:0044781">
    <property type="term" value="P:bacterial-type flagellum organization"/>
    <property type="evidence" value="ECO:0007669"/>
    <property type="project" value="UniProtKB-KW"/>
</dbReference>
<dbReference type="EMBL" id="ALAN01000055">
    <property type="protein sequence ID" value="ETI69359.1"/>
    <property type="molecule type" value="Genomic_DNA"/>
</dbReference>
<evidence type="ECO:0000256" key="2">
    <source>
        <dbReference type="ARBA" id="ARBA00017823"/>
    </source>
</evidence>
<dbReference type="InterPro" id="IPR007412">
    <property type="entry name" value="FlgM"/>
</dbReference>
<dbReference type="Pfam" id="PF04316">
    <property type="entry name" value="FlgM"/>
    <property type="match status" value="1"/>
</dbReference>
<evidence type="ECO:0000256" key="1">
    <source>
        <dbReference type="ARBA" id="ARBA00005322"/>
    </source>
</evidence>
<protein>
    <recommendedName>
        <fullName evidence="2">Negative regulator of flagellin synthesis</fullName>
    </recommendedName>
</protein>
<dbReference type="NCBIfam" id="TIGR03824">
    <property type="entry name" value="FlgM_jcvi"/>
    <property type="match status" value="1"/>
</dbReference>
<feature type="domain" description="Anti-sigma-28 factor FlgM C-terminal" evidence="7">
    <location>
        <begin position="34"/>
        <end position="84"/>
    </location>
</feature>
<evidence type="ECO:0000256" key="6">
    <source>
        <dbReference type="ARBA" id="ARBA00023163"/>
    </source>
</evidence>
<keyword evidence="5" id="KW-0805">Transcription regulation</keyword>
<evidence type="ECO:0000313" key="9">
    <source>
        <dbReference type="Proteomes" id="UP000018877"/>
    </source>
</evidence>
<evidence type="ECO:0000259" key="7">
    <source>
        <dbReference type="Pfam" id="PF04316"/>
    </source>
</evidence>
<evidence type="ECO:0000256" key="3">
    <source>
        <dbReference type="ARBA" id="ARBA00022491"/>
    </source>
</evidence>
<dbReference type="RefSeq" id="WP_024027829.1">
    <property type="nucleotide sequence ID" value="NZ_ALAN01000055.1"/>
</dbReference>
<evidence type="ECO:0000256" key="5">
    <source>
        <dbReference type="ARBA" id="ARBA00023015"/>
    </source>
</evidence>
<accession>A0AB94IQP2</accession>
<dbReference type="InterPro" id="IPR031316">
    <property type="entry name" value="FlgM_C"/>
</dbReference>
<comment type="caution">
    <text evidence="8">The sequence shown here is derived from an EMBL/GenBank/DDBJ whole genome shotgun (WGS) entry which is preliminary data.</text>
</comment>
<name>A0AB94IQP2_9BACI</name>
<proteinExistence type="inferred from homology"/>
<dbReference type="Proteomes" id="UP000018877">
    <property type="component" value="Unassembled WGS sequence"/>
</dbReference>
<keyword evidence="3" id="KW-0678">Repressor</keyword>
<evidence type="ECO:0000256" key="4">
    <source>
        <dbReference type="ARBA" id="ARBA00022795"/>
    </source>
</evidence>
<organism evidence="8 9">
    <name type="scientific">Neobacillus vireti LMG 21834</name>
    <dbReference type="NCBI Taxonomy" id="1131730"/>
    <lineage>
        <taxon>Bacteria</taxon>
        <taxon>Bacillati</taxon>
        <taxon>Bacillota</taxon>
        <taxon>Bacilli</taxon>
        <taxon>Bacillales</taxon>
        <taxon>Bacillaceae</taxon>
        <taxon>Neobacillus</taxon>
    </lineage>
</organism>
<keyword evidence="4" id="KW-1005">Bacterial flagellum biogenesis</keyword>
<gene>
    <name evidence="8" type="ORF">BAVI_08121</name>
</gene>
<keyword evidence="9" id="KW-1185">Reference proteome</keyword>
<comment type="similarity">
    <text evidence="1">Belongs to the FlgM family.</text>
</comment>
<reference evidence="8 9" key="1">
    <citation type="journal article" date="2014" name="Environ. Microbiol.">
        <title>The nitrate-ammonifying and nosZ-carrying bacterium Bacillus vireti is a potent source and sink for nitric and nitrous oxide under high nitrate conditions.</title>
        <authorList>
            <person name="Mania D."/>
            <person name="Heylen K."/>
            <person name="van Spanning R.J."/>
            <person name="Frostegard A."/>
        </authorList>
    </citation>
    <scope>NUCLEOTIDE SEQUENCE [LARGE SCALE GENOMIC DNA]</scope>
    <source>
        <strain evidence="8 9">LMG 21834</strain>
    </source>
</reference>
<sequence length="90" mass="10459">MRINDMKSGFYTYQNQLNRSNIQDTQKKTSASTEVKISSRGREISQAMMSEQAQRQNRLQELKQQITDGTYKVDSSKVADKMIDFWKSNS</sequence>
<keyword evidence="6" id="KW-0804">Transcription</keyword>
<dbReference type="AlphaFoldDB" id="A0AB94IQP2"/>
<dbReference type="SUPFAM" id="SSF101498">
    <property type="entry name" value="Anti-sigma factor FlgM"/>
    <property type="match status" value="1"/>
</dbReference>
<evidence type="ECO:0000313" key="8">
    <source>
        <dbReference type="EMBL" id="ETI69359.1"/>
    </source>
</evidence>
<dbReference type="InterPro" id="IPR035890">
    <property type="entry name" value="Anti-sigma-28_factor_FlgM_sf"/>
</dbReference>